<feature type="domain" description="Glycoside hydrolase family 2 immunoglobulin-like beta-sandwich" evidence="7">
    <location>
        <begin position="181"/>
        <end position="270"/>
    </location>
</feature>
<dbReference type="STRING" id="503106.A0A218YSZ5"/>
<dbReference type="EC" id="3.2.1.23" evidence="3"/>
<evidence type="ECO:0000256" key="4">
    <source>
        <dbReference type="ARBA" id="ARBA00022801"/>
    </source>
</evidence>
<reference evidence="9 10" key="1">
    <citation type="submission" date="2017-04" db="EMBL/GenBank/DDBJ databases">
        <title>Draft genome sequence of Marssonina coronaria NL1: causal agent of apple blotch.</title>
        <authorList>
            <person name="Cheng Q."/>
        </authorList>
    </citation>
    <scope>NUCLEOTIDE SEQUENCE [LARGE SCALE GENOMIC DNA]</scope>
    <source>
        <strain evidence="9 10">NL1</strain>
    </source>
</reference>
<dbReference type="SUPFAM" id="SSF49785">
    <property type="entry name" value="Galactose-binding domain-like"/>
    <property type="match status" value="1"/>
</dbReference>
<dbReference type="Pfam" id="PF02837">
    <property type="entry name" value="Glyco_hydro_2_N"/>
    <property type="match status" value="1"/>
</dbReference>
<feature type="domain" description="Glycosyl hydrolases family 2 sugar binding" evidence="8">
    <location>
        <begin position="35"/>
        <end position="159"/>
    </location>
</feature>
<dbReference type="InParanoid" id="A0A218YSZ5"/>
<keyword evidence="10" id="KW-1185">Reference proteome</keyword>
<dbReference type="InterPro" id="IPR008979">
    <property type="entry name" value="Galactose-bd-like_sf"/>
</dbReference>
<dbReference type="EMBL" id="MZNU01000402">
    <property type="protein sequence ID" value="OWO98301.1"/>
    <property type="molecule type" value="Genomic_DNA"/>
</dbReference>
<dbReference type="PANTHER" id="PTHR46323:SF2">
    <property type="entry name" value="BETA-GALACTOSIDASE"/>
    <property type="match status" value="1"/>
</dbReference>
<evidence type="ECO:0000313" key="9">
    <source>
        <dbReference type="EMBL" id="OWO98301.1"/>
    </source>
</evidence>
<dbReference type="Pfam" id="PF00703">
    <property type="entry name" value="Glyco_hydro_2"/>
    <property type="match status" value="1"/>
</dbReference>
<dbReference type="InterPro" id="IPR036156">
    <property type="entry name" value="Beta-gal/glucu_dom_sf"/>
</dbReference>
<feature type="region of interest" description="Disordered" evidence="6">
    <location>
        <begin position="1"/>
        <end position="22"/>
    </location>
</feature>
<dbReference type="Gene3D" id="2.60.120.260">
    <property type="entry name" value="Galactose-binding domain-like"/>
    <property type="match status" value="1"/>
</dbReference>
<dbReference type="OrthoDB" id="408320at2759"/>
<evidence type="ECO:0000256" key="5">
    <source>
        <dbReference type="ARBA" id="ARBA00023295"/>
    </source>
</evidence>
<evidence type="ECO:0000256" key="1">
    <source>
        <dbReference type="ARBA" id="ARBA00001412"/>
    </source>
</evidence>
<comment type="catalytic activity">
    <reaction evidence="1">
        <text>Hydrolysis of terminal non-reducing beta-D-galactose residues in beta-D-galactosides.</text>
        <dbReference type="EC" id="3.2.1.23"/>
    </reaction>
</comment>
<dbReference type="GO" id="GO:0005990">
    <property type="term" value="P:lactose catabolic process"/>
    <property type="evidence" value="ECO:0007669"/>
    <property type="project" value="TreeGrafter"/>
</dbReference>
<comment type="similarity">
    <text evidence="2">Belongs to the glycosyl hydrolase 2 family.</text>
</comment>
<protein>
    <recommendedName>
        <fullName evidence="3">beta-galactosidase</fullName>
        <ecNumber evidence="3">3.2.1.23</ecNumber>
    </recommendedName>
</protein>
<keyword evidence="5" id="KW-0326">Glycosidase</keyword>
<proteinExistence type="inferred from homology"/>
<dbReference type="InterPro" id="IPR013783">
    <property type="entry name" value="Ig-like_fold"/>
</dbReference>
<sequence length="279" mass="31151">MKSSTATRCHRDPHSTYDTPAEALTRDNEKARKLSLSGTWKFNVVKGSSDAPEDFYDPKFDAGNWGNILVPGMWQMQGYGKGPQSVYRSHRLSSAGFANLTIGSYTNVIYPFPVDPPHVPYGDDETGSYIRTFTLPKSFKDRQCRLRFQGVDFWVNAKANTLAVQVYQFCYGSYAEDQSTSFQVQTIFNADHQDAMLSVRVGLSANAQIDLKLLDESSDTLASASQSSPLKTVLEIPIQNLRQWAAETPYLYQLALSTPDCSIQQRVGFRSAELKDGIL</sequence>
<evidence type="ECO:0000259" key="7">
    <source>
        <dbReference type="Pfam" id="PF00703"/>
    </source>
</evidence>
<dbReference type="AlphaFoldDB" id="A0A218YSZ5"/>
<dbReference type="SUPFAM" id="SSF49303">
    <property type="entry name" value="beta-Galactosidase/glucuronidase domain"/>
    <property type="match status" value="1"/>
</dbReference>
<comment type="caution">
    <text evidence="9">The sequence shown here is derived from an EMBL/GenBank/DDBJ whole genome shotgun (WGS) entry which is preliminary data.</text>
</comment>
<dbReference type="GO" id="GO:0009341">
    <property type="term" value="C:beta-galactosidase complex"/>
    <property type="evidence" value="ECO:0007669"/>
    <property type="project" value="TreeGrafter"/>
</dbReference>
<dbReference type="InterPro" id="IPR050347">
    <property type="entry name" value="Bact_Beta-galactosidase"/>
</dbReference>
<accession>A0A218YSZ5</accession>
<dbReference type="GO" id="GO:0004565">
    <property type="term" value="F:beta-galactosidase activity"/>
    <property type="evidence" value="ECO:0007669"/>
    <property type="project" value="UniProtKB-EC"/>
</dbReference>
<organism evidence="9 10">
    <name type="scientific">Diplocarpon coronariae</name>
    <dbReference type="NCBI Taxonomy" id="2795749"/>
    <lineage>
        <taxon>Eukaryota</taxon>
        <taxon>Fungi</taxon>
        <taxon>Dikarya</taxon>
        <taxon>Ascomycota</taxon>
        <taxon>Pezizomycotina</taxon>
        <taxon>Leotiomycetes</taxon>
        <taxon>Helotiales</taxon>
        <taxon>Drepanopezizaceae</taxon>
        <taxon>Diplocarpon</taxon>
    </lineage>
</organism>
<keyword evidence="4" id="KW-0378">Hydrolase</keyword>
<dbReference type="PANTHER" id="PTHR46323">
    <property type="entry name" value="BETA-GALACTOSIDASE"/>
    <property type="match status" value="1"/>
</dbReference>
<dbReference type="Proteomes" id="UP000242519">
    <property type="component" value="Unassembled WGS sequence"/>
</dbReference>
<evidence type="ECO:0000256" key="6">
    <source>
        <dbReference type="SAM" id="MobiDB-lite"/>
    </source>
</evidence>
<dbReference type="InterPro" id="IPR006102">
    <property type="entry name" value="Ig-like_GH2"/>
</dbReference>
<gene>
    <name evidence="9" type="ORF">B2J93_5018</name>
</gene>
<evidence type="ECO:0000256" key="2">
    <source>
        <dbReference type="ARBA" id="ARBA00007401"/>
    </source>
</evidence>
<evidence type="ECO:0000256" key="3">
    <source>
        <dbReference type="ARBA" id="ARBA00012756"/>
    </source>
</evidence>
<evidence type="ECO:0000259" key="8">
    <source>
        <dbReference type="Pfam" id="PF02837"/>
    </source>
</evidence>
<dbReference type="InterPro" id="IPR006104">
    <property type="entry name" value="Glyco_hydro_2_N"/>
</dbReference>
<name>A0A218YSZ5_9HELO</name>
<evidence type="ECO:0000313" key="10">
    <source>
        <dbReference type="Proteomes" id="UP000242519"/>
    </source>
</evidence>
<dbReference type="Gene3D" id="2.60.40.10">
    <property type="entry name" value="Immunoglobulins"/>
    <property type="match status" value="1"/>
</dbReference>